<feature type="region of interest" description="Disordered" evidence="1">
    <location>
        <begin position="1"/>
        <end position="35"/>
    </location>
</feature>
<evidence type="ECO:0000313" key="3">
    <source>
        <dbReference type="EMBL" id="SPD24271.1"/>
    </source>
</evidence>
<dbReference type="Pfam" id="PF00078">
    <property type="entry name" value="RVT_1"/>
    <property type="match status" value="1"/>
</dbReference>
<dbReference type="InterPro" id="IPR043502">
    <property type="entry name" value="DNA/RNA_pol_sf"/>
</dbReference>
<accession>A0A2N9IK04</accession>
<organism evidence="3">
    <name type="scientific">Fagus sylvatica</name>
    <name type="common">Beechnut</name>
    <dbReference type="NCBI Taxonomy" id="28930"/>
    <lineage>
        <taxon>Eukaryota</taxon>
        <taxon>Viridiplantae</taxon>
        <taxon>Streptophyta</taxon>
        <taxon>Embryophyta</taxon>
        <taxon>Tracheophyta</taxon>
        <taxon>Spermatophyta</taxon>
        <taxon>Magnoliopsida</taxon>
        <taxon>eudicotyledons</taxon>
        <taxon>Gunneridae</taxon>
        <taxon>Pentapetalae</taxon>
        <taxon>rosids</taxon>
        <taxon>fabids</taxon>
        <taxon>Fagales</taxon>
        <taxon>Fagaceae</taxon>
        <taxon>Fagus</taxon>
    </lineage>
</organism>
<reference evidence="3" key="1">
    <citation type="submission" date="2018-02" db="EMBL/GenBank/DDBJ databases">
        <authorList>
            <person name="Cohen D.B."/>
            <person name="Kent A.D."/>
        </authorList>
    </citation>
    <scope>NUCLEOTIDE SEQUENCE</scope>
</reference>
<proteinExistence type="predicted"/>
<evidence type="ECO:0000256" key="1">
    <source>
        <dbReference type="SAM" id="MobiDB-lite"/>
    </source>
</evidence>
<sequence>MGEKAHGKREVDQRRPEIRHHTAQGNHAPNLVKESQTFKDAVTQGDLPKISVGIAGNQEAKLAEDATGQTTANHDDDRLSLHSWDSDSQLSSIPAQPTSSQPIAEVIAEVGEVDRSWGSSRDWFIDLRDGRRLRLPADLRSPIADMGRTDDVITQKLVQWVSSQRDAIETDDEVAVSEGGLLGSEDGSESVGVISEYTAAESIEGNEKNMSMVLTEETEVSESVMLEAVSGAWGEFLENTEVPDGVGDTEQKELVPLNVEPLAVAFPVDVENHGSTDDGSFVSQSSDWVQRRQKAIGKVLGANYEGYEQAVTVLLMDIEARHLQRKATMTGVQKPMSSGRKGTRELKRLASSINYEARATREDKGKGKMQGGDAIETKVELITDLLVRSLWRCRYVDWMFLGSSGGILLMWDRVVEKLEGAQCLANSKIGGCKEVSSLSRIDRFLYSADWAGDYINILQKRLDRLNSDHFPVALECGNIQRRRRPFRFENMWLMAEGFVEQVRSWWESYQVEGTPSFVFASKMKTLKADLKKWNETVFGHVNAQKQNLLAGLRELDGVADLRPLSDEEKGKREVLTTNLEKVILMDEICWRQKSRALWLKEGDKNSKFFHCLANSHRNTNTIGKLIINGVSSTSQDEIRDHIVRFYETLYREDGYRRPYLDGIQFDAISDEDALWLDRPFEENEIEIVVQGCNGDKAPGPDGFSLAFFQHCWSIVRNDILAVCQEFHEHCQFERSLNATFVSLIPKKHGADELKDFRPISLVGGMYKIIAKLLANRLKVVLGKIISPSQSAFVKGRQILDSVLIANECLDSRLKASLPGVLCKLDLEKAYDHVNWDFLIYLLRRCGFSEKWRKWIYFCVSSIRFSILVNGSPCGFFPSSRGIRQGDPLSPMLFVIVMEAFSRLIDKATNAGMLSGFSVGNLDRAPMVVSHLLFADDTLIFCEADPAHLFHLRSILIWFEATSGLRINLGKSELVQVGEVPCLEELADILGCKTSKLPMKYLGLPLGAKFKSKDIWNPIIEKMERRLAGWKRIYLSKGADVATRIEKIQRNFLWGTTEEVAKIHLVKWDMVCSPYSHGGLAIKNLRRFNEALLGKWLWRFGVEREAFWRKIIMVKYGSLEGGWVSKVPSGPHGVGLWKSIRSRWATFSKFVVFEVGDGSLIRFWDDVWCAEEPLKMAYPELYRIACVKDAPVADFVQVRGNAVHWEVTFTRLAQDWELESISSFFDLLYSANIISSEKDKMCWKPARSKGFQVKSFYTQLTSSGPGCFPWKSIWKAKVPPRVAFFVWTAALGKILTADNLRRRGMIVVSWCCMCKADGESVDHLLLHCPYAKELWDMIFGLFGLQWVMPKRVMDLFSCWYGSVGRHSVIWKAIPHCIMWCLWRERNARIFEDCELSVVEIKLQFYRSLLDWMSVTGLFRLSNMLDLIDNCSF</sequence>
<dbReference type="InterPro" id="IPR000477">
    <property type="entry name" value="RT_dom"/>
</dbReference>
<dbReference type="PANTHER" id="PTHR33116:SF78">
    <property type="entry name" value="OS12G0587133 PROTEIN"/>
    <property type="match status" value="1"/>
</dbReference>
<feature type="compositionally biased region" description="Polar residues" evidence="1">
    <location>
        <begin position="86"/>
        <end position="100"/>
    </location>
</feature>
<dbReference type="Pfam" id="PF13966">
    <property type="entry name" value="zf-RVT"/>
    <property type="match status" value="1"/>
</dbReference>
<dbReference type="CDD" id="cd01650">
    <property type="entry name" value="RT_nLTR_like"/>
    <property type="match status" value="1"/>
</dbReference>
<gene>
    <name evidence="3" type="ORF">FSB_LOCUS52153</name>
</gene>
<dbReference type="PANTHER" id="PTHR33116">
    <property type="entry name" value="REVERSE TRANSCRIPTASE ZINC-BINDING DOMAIN-CONTAINING PROTEIN-RELATED-RELATED"/>
    <property type="match status" value="1"/>
</dbReference>
<feature type="compositionally biased region" description="Basic and acidic residues" evidence="1">
    <location>
        <begin position="1"/>
        <end position="20"/>
    </location>
</feature>
<dbReference type="PROSITE" id="PS50878">
    <property type="entry name" value="RT_POL"/>
    <property type="match status" value="1"/>
</dbReference>
<dbReference type="EMBL" id="OIVN01005863">
    <property type="protein sequence ID" value="SPD24271.1"/>
    <property type="molecule type" value="Genomic_DNA"/>
</dbReference>
<dbReference type="SUPFAM" id="SSF56672">
    <property type="entry name" value="DNA/RNA polymerases"/>
    <property type="match status" value="1"/>
</dbReference>
<feature type="region of interest" description="Disordered" evidence="1">
    <location>
        <begin position="63"/>
        <end position="100"/>
    </location>
</feature>
<name>A0A2N9IK04_FAGSY</name>
<feature type="domain" description="Reverse transcriptase" evidence="2">
    <location>
        <begin position="725"/>
        <end position="1005"/>
    </location>
</feature>
<evidence type="ECO:0000259" key="2">
    <source>
        <dbReference type="PROSITE" id="PS50878"/>
    </source>
</evidence>
<protein>
    <recommendedName>
        <fullName evidence="2">Reverse transcriptase domain-containing protein</fullName>
    </recommendedName>
</protein>
<dbReference type="InterPro" id="IPR026960">
    <property type="entry name" value="RVT-Znf"/>
</dbReference>